<name>A0A6S6S4G4_9GAMM</name>
<keyword evidence="1" id="KW-0175">Coiled coil</keyword>
<proteinExistence type="predicted"/>
<dbReference type="InterPro" id="IPR027417">
    <property type="entry name" value="P-loop_NTPase"/>
</dbReference>
<dbReference type="InterPro" id="IPR051162">
    <property type="entry name" value="T4SS_component"/>
</dbReference>
<protein>
    <recommendedName>
        <fullName evidence="2">Helicase HerA central domain-containing protein</fullName>
    </recommendedName>
</protein>
<reference evidence="3" key="1">
    <citation type="submission" date="2020-01" db="EMBL/GenBank/DDBJ databases">
        <authorList>
            <person name="Meier V. D."/>
            <person name="Meier V D."/>
        </authorList>
    </citation>
    <scope>NUCLEOTIDE SEQUENCE</scope>
    <source>
        <strain evidence="3">HLG_WM_MAG_07</strain>
    </source>
</reference>
<dbReference type="PANTHER" id="PTHR30121">
    <property type="entry name" value="UNCHARACTERIZED PROTEIN YJGR-RELATED"/>
    <property type="match status" value="1"/>
</dbReference>
<dbReference type="InterPro" id="IPR002789">
    <property type="entry name" value="HerA_central"/>
</dbReference>
<dbReference type="Gene3D" id="3.40.50.300">
    <property type="entry name" value="P-loop containing nucleotide triphosphate hydrolases"/>
    <property type="match status" value="2"/>
</dbReference>
<feature type="coiled-coil region" evidence="1">
    <location>
        <begin position="653"/>
        <end position="684"/>
    </location>
</feature>
<sequence>MVEIYEKLGLFYVGKDVDKDSLETTEALTLLKNKNFTTHAAIIGMTGSGKTGLGIGLIEEAAIDNIPAIVIDPKGDMGNLLFADPEFSPSSFEPWIQEEARAKDKDVQEYAAKTATMWKEGIESHHQSSERVEKFAAVEKTIYTPGSSAGVGINVLSSLETPPIEILEDSDSFASYIKTTVSSLLSLVGIEADPVESKEYILLAQLITNAWMNDESIDLEDLIGRIISPSFKKIGVLPLEAFYPQSERFKFATKFNSIIASPTFKAWMTGENLDIQRLLYDENGKAKIAIFSIAHLNDDERMFFVTLLLNKYIAWMRRQSGASSLKTILYMDEIYGFFPPTKNPPSKDPMLLLLKQARAFGVGIILSTQNPVDLDYKGLSNIGTWFIGRLQTTQDIDRVIDGLGGKTGSSFNKKEISTLLANLKKRTFFLKSAHLDDIRLFGTRWVMSYLKGPLKRDEIADLMADKKNALTAKAANIQSAVGAVADTKLEGYESYAALDNSIPQFYMPDLQESKHYSASLMAKVELHFFNQTRGIDLNESLCVRLPLDEGDHGLDWEMAEQRTEEESCFDRLPSSAPSGAQYATVPELVGKDKKLAKATRELKSWAYHTHRLALFRCKAPKMESTPYESLGDFKVHVNDALSDKKEAAIDVLKERYTKKEKTLIDRLERAMQKLDKEKADSKGSVMNIGMVVLGSLFGNSRRSVATAGSRILKERGDVGRAEERVASIEEDIEALEIELEDKIDELAELYTIENVEIEEFAIKLRKTDIEVDRIAVVWAAD</sequence>
<dbReference type="EMBL" id="CACVAY010000003">
    <property type="protein sequence ID" value="CAA6800301.1"/>
    <property type="molecule type" value="Genomic_DNA"/>
</dbReference>
<dbReference type="AlphaFoldDB" id="A0A6S6S4G4"/>
<feature type="coiled-coil region" evidence="1">
    <location>
        <begin position="718"/>
        <end position="752"/>
    </location>
</feature>
<gene>
    <name evidence="3" type="ORF">HELGO_WM28160</name>
</gene>
<dbReference type="PANTHER" id="PTHR30121:SF6">
    <property type="entry name" value="SLR6007 PROTEIN"/>
    <property type="match status" value="1"/>
</dbReference>
<dbReference type="SUPFAM" id="SSF52540">
    <property type="entry name" value="P-loop containing nucleoside triphosphate hydrolases"/>
    <property type="match status" value="1"/>
</dbReference>
<evidence type="ECO:0000256" key="1">
    <source>
        <dbReference type="SAM" id="Coils"/>
    </source>
</evidence>
<accession>A0A6S6S4G4</accession>
<evidence type="ECO:0000313" key="3">
    <source>
        <dbReference type="EMBL" id="CAA6800301.1"/>
    </source>
</evidence>
<dbReference type="Pfam" id="PF01935">
    <property type="entry name" value="DUF87"/>
    <property type="match status" value="1"/>
</dbReference>
<evidence type="ECO:0000259" key="2">
    <source>
        <dbReference type="Pfam" id="PF01935"/>
    </source>
</evidence>
<feature type="domain" description="Helicase HerA central" evidence="2">
    <location>
        <begin position="29"/>
        <end position="89"/>
    </location>
</feature>
<organism evidence="3">
    <name type="scientific">uncultured Thiotrichaceae bacterium</name>
    <dbReference type="NCBI Taxonomy" id="298394"/>
    <lineage>
        <taxon>Bacteria</taxon>
        <taxon>Pseudomonadati</taxon>
        <taxon>Pseudomonadota</taxon>
        <taxon>Gammaproteobacteria</taxon>
        <taxon>Thiotrichales</taxon>
        <taxon>Thiotrichaceae</taxon>
        <taxon>environmental samples</taxon>
    </lineage>
</organism>